<dbReference type="PANTHER" id="PTHR48081">
    <property type="entry name" value="AB HYDROLASE SUPERFAMILY PROTEIN C4A8.06C"/>
    <property type="match status" value="1"/>
</dbReference>
<dbReference type="InterPro" id="IPR050300">
    <property type="entry name" value="GDXG_lipolytic_enzyme"/>
</dbReference>
<protein>
    <submittedName>
        <fullName evidence="4">Alpha/beta hydrolase</fullName>
    </submittedName>
</protein>
<organism evidence="4 5">
    <name type="scientific">Roseinatronobacter bogoriensis subsp. barguzinensis</name>
    <dbReference type="NCBI Taxonomy" id="441209"/>
    <lineage>
        <taxon>Bacteria</taxon>
        <taxon>Pseudomonadati</taxon>
        <taxon>Pseudomonadota</taxon>
        <taxon>Alphaproteobacteria</taxon>
        <taxon>Rhodobacterales</taxon>
        <taxon>Paracoccaceae</taxon>
        <taxon>Roseinatronobacter</taxon>
    </lineage>
</organism>
<evidence type="ECO:0000256" key="2">
    <source>
        <dbReference type="ARBA" id="ARBA00022801"/>
    </source>
</evidence>
<evidence type="ECO:0000256" key="1">
    <source>
        <dbReference type="ARBA" id="ARBA00010515"/>
    </source>
</evidence>
<evidence type="ECO:0000313" key="5">
    <source>
        <dbReference type="Proteomes" id="UP000228948"/>
    </source>
</evidence>
<proteinExistence type="inferred from homology"/>
<keyword evidence="2 4" id="KW-0378">Hydrolase</keyword>
<dbReference type="PANTHER" id="PTHR48081:SF8">
    <property type="entry name" value="ALPHA_BETA HYDROLASE FOLD-3 DOMAIN-CONTAINING PROTEIN-RELATED"/>
    <property type="match status" value="1"/>
</dbReference>
<dbReference type="AlphaFoldDB" id="A0A2K8KAA9"/>
<dbReference type="InterPro" id="IPR013094">
    <property type="entry name" value="AB_hydrolase_3"/>
</dbReference>
<comment type="similarity">
    <text evidence="1">Belongs to the 'GDXG' lipolytic enzyme family.</text>
</comment>
<dbReference type="GO" id="GO:0016787">
    <property type="term" value="F:hydrolase activity"/>
    <property type="evidence" value="ECO:0007669"/>
    <property type="project" value="UniProtKB-KW"/>
</dbReference>
<dbReference type="RefSeq" id="WP_071480895.1">
    <property type="nucleotide sequence ID" value="NZ_CP024899.1"/>
</dbReference>
<dbReference type="OrthoDB" id="9806180at2"/>
<feature type="domain" description="Alpha/beta hydrolase fold-3" evidence="3">
    <location>
        <begin position="76"/>
        <end position="277"/>
    </location>
</feature>
<dbReference type="Proteomes" id="UP000228948">
    <property type="component" value="Chromosome"/>
</dbReference>
<dbReference type="Pfam" id="PF07859">
    <property type="entry name" value="Abhydrolase_3"/>
    <property type="match status" value="1"/>
</dbReference>
<dbReference type="PROSITE" id="PS01173">
    <property type="entry name" value="LIPASE_GDXG_HIS"/>
    <property type="match status" value="1"/>
</dbReference>
<dbReference type="EMBL" id="CP024899">
    <property type="protein sequence ID" value="ATX66391.1"/>
    <property type="molecule type" value="Genomic_DNA"/>
</dbReference>
<evidence type="ECO:0000313" key="4">
    <source>
        <dbReference type="EMBL" id="ATX66391.1"/>
    </source>
</evidence>
<evidence type="ECO:0000259" key="3">
    <source>
        <dbReference type="Pfam" id="PF07859"/>
    </source>
</evidence>
<dbReference type="SUPFAM" id="SSF53474">
    <property type="entry name" value="alpha/beta-Hydrolases"/>
    <property type="match status" value="1"/>
</dbReference>
<accession>A0A2K8KAA9</accession>
<keyword evidence="5" id="KW-1185">Reference proteome</keyword>
<gene>
    <name evidence="4" type="ORF">BG454_11665</name>
</gene>
<dbReference type="InterPro" id="IPR002168">
    <property type="entry name" value="Lipase_GDXG_HIS_AS"/>
</dbReference>
<sequence>MSWQLKVMRVVLRHAVRRSLGRQPDSIAARKWFERGAWLNARGRPYLGFTPDTLACDGHEVEMLWTALPATGESFLLYFHGGGYVMGNPRTHAALATYLTRKTGLQTCLPDYRLAPEHPFPAAFDDALCVWQGLLDRGIKAENIILGGDSAGGGLALALLGHLCATDQPRPACVFSFSPFTDLSLSGASIESNAKSELLLPAQRLEQLRDRVLAGADPRDPRISPLFARFRGAPPVLIQVARSEILRDDSRRMAEALKRAGVEVTLQEWGNLPHVWQFFHGWLPEARKALTDAADFIRLQHRPSPSDGS</sequence>
<dbReference type="InterPro" id="IPR029058">
    <property type="entry name" value="AB_hydrolase_fold"/>
</dbReference>
<dbReference type="STRING" id="441209.GCA_001870665_02113"/>
<dbReference type="KEGG" id="rbg:BG454_11665"/>
<dbReference type="Gene3D" id="3.40.50.1820">
    <property type="entry name" value="alpha/beta hydrolase"/>
    <property type="match status" value="1"/>
</dbReference>
<name>A0A2K8KAA9_9RHOB</name>
<reference evidence="4 5" key="1">
    <citation type="submission" date="2017-11" db="EMBL/GenBank/DDBJ databases">
        <title>Revised Sequence and Annotation of the Rhodobaca barguzinensis strain alga05 Genome.</title>
        <authorList>
            <person name="Kopejtka K."/>
            <person name="Tomasch J.M."/>
            <person name="Bunk B."/>
            <person name="Koblizek M."/>
        </authorList>
    </citation>
    <scope>NUCLEOTIDE SEQUENCE [LARGE SCALE GENOMIC DNA]</scope>
    <source>
        <strain evidence="5">alga05</strain>
    </source>
</reference>